<keyword evidence="1" id="KW-0812">Transmembrane</keyword>
<comment type="caution">
    <text evidence="2">The sequence shown here is derived from an EMBL/GenBank/DDBJ whole genome shotgun (WGS) entry which is preliminary data.</text>
</comment>
<sequence>MSDDEDERVTTYSILGGCSLAPALAAGSIMSAPRIFSDMAVMKRRRPVSSAPRWRVYGNGLNLEGYCQNSSCEAYNQSRVIIPLGYRDFRFNIDSYLCKCPLCGSRVREETCGFCNAEYKYSGFQAINDDAKEVNSSWQDAPDGFYTTFDDGHNHFVKWFQLKIEVRRR</sequence>
<name>A0A9N9CS46_9GLOM</name>
<dbReference type="AlphaFoldDB" id="A0A9N9CS46"/>
<gene>
    <name evidence="2" type="ORF">ALEPTO_LOCUS8650</name>
</gene>
<organism evidence="2 3">
    <name type="scientific">Ambispora leptoticha</name>
    <dbReference type="NCBI Taxonomy" id="144679"/>
    <lineage>
        <taxon>Eukaryota</taxon>
        <taxon>Fungi</taxon>
        <taxon>Fungi incertae sedis</taxon>
        <taxon>Mucoromycota</taxon>
        <taxon>Glomeromycotina</taxon>
        <taxon>Glomeromycetes</taxon>
        <taxon>Archaeosporales</taxon>
        <taxon>Ambisporaceae</taxon>
        <taxon>Ambispora</taxon>
    </lineage>
</organism>
<dbReference type="Proteomes" id="UP000789508">
    <property type="component" value="Unassembled WGS sequence"/>
</dbReference>
<evidence type="ECO:0000313" key="2">
    <source>
        <dbReference type="EMBL" id="CAG8613106.1"/>
    </source>
</evidence>
<keyword evidence="1" id="KW-0472">Membrane</keyword>
<keyword evidence="1" id="KW-1133">Transmembrane helix</keyword>
<keyword evidence="3" id="KW-1185">Reference proteome</keyword>
<dbReference type="EMBL" id="CAJVPS010005261">
    <property type="protein sequence ID" value="CAG8613106.1"/>
    <property type="molecule type" value="Genomic_DNA"/>
</dbReference>
<evidence type="ECO:0000256" key="1">
    <source>
        <dbReference type="SAM" id="Phobius"/>
    </source>
</evidence>
<protein>
    <submittedName>
        <fullName evidence="2">145_t:CDS:1</fullName>
    </submittedName>
</protein>
<reference evidence="2" key="1">
    <citation type="submission" date="2021-06" db="EMBL/GenBank/DDBJ databases">
        <authorList>
            <person name="Kallberg Y."/>
            <person name="Tangrot J."/>
            <person name="Rosling A."/>
        </authorList>
    </citation>
    <scope>NUCLEOTIDE SEQUENCE</scope>
    <source>
        <strain evidence="2">FL130A</strain>
    </source>
</reference>
<feature type="transmembrane region" description="Helical" evidence="1">
    <location>
        <begin position="12"/>
        <end position="36"/>
    </location>
</feature>
<accession>A0A9N9CS46</accession>
<evidence type="ECO:0000313" key="3">
    <source>
        <dbReference type="Proteomes" id="UP000789508"/>
    </source>
</evidence>
<dbReference type="OrthoDB" id="2303480at2759"/>
<proteinExistence type="predicted"/>